<comment type="caution">
    <text evidence="2">The sequence shown here is derived from an EMBL/GenBank/DDBJ whole genome shotgun (WGS) entry which is preliminary data.</text>
</comment>
<dbReference type="CDD" id="cd06558">
    <property type="entry name" value="crotonase-like"/>
    <property type="match status" value="1"/>
</dbReference>
<dbReference type="EMBL" id="JACGWU010000003">
    <property type="protein sequence ID" value="MBA8829232.1"/>
    <property type="molecule type" value="Genomic_DNA"/>
</dbReference>
<dbReference type="AlphaFoldDB" id="A0A7W3PP84"/>
<dbReference type="NCBIfam" id="NF005126">
    <property type="entry name" value="PRK06563.1"/>
    <property type="match status" value="1"/>
</dbReference>
<dbReference type="InterPro" id="IPR014748">
    <property type="entry name" value="Enoyl-CoA_hydra_C"/>
</dbReference>
<dbReference type="SUPFAM" id="SSF52096">
    <property type="entry name" value="ClpP/crotonase"/>
    <property type="match status" value="1"/>
</dbReference>
<dbReference type="Gene3D" id="3.90.226.10">
    <property type="entry name" value="2-enoyl-CoA Hydratase, Chain A, domain 1"/>
    <property type="match status" value="1"/>
</dbReference>
<dbReference type="Pfam" id="PF00378">
    <property type="entry name" value="ECH_1"/>
    <property type="match status" value="1"/>
</dbReference>
<keyword evidence="3" id="KW-1185">Reference proteome</keyword>
<proteinExistence type="inferred from homology"/>
<name>A0A7W3PP84_9MICO</name>
<dbReference type="PANTHER" id="PTHR43802:SF1">
    <property type="entry name" value="IP11341P-RELATED"/>
    <property type="match status" value="1"/>
</dbReference>
<dbReference type="InterPro" id="IPR029045">
    <property type="entry name" value="ClpP/crotonase-like_dom_sf"/>
</dbReference>
<evidence type="ECO:0000313" key="3">
    <source>
        <dbReference type="Proteomes" id="UP000524237"/>
    </source>
</evidence>
<dbReference type="Gene3D" id="1.10.12.10">
    <property type="entry name" value="Lyase 2-enoyl-coa Hydratase, Chain A, domain 2"/>
    <property type="match status" value="1"/>
</dbReference>
<comment type="similarity">
    <text evidence="1">Belongs to the enoyl-CoA hydratase/isomerase family.</text>
</comment>
<dbReference type="GO" id="GO:0003824">
    <property type="term" value="F:catalytic activity"/>
    <property type="evidence" value="ECO:0007669"/>
    <property type="project" value="UniProtKB-ARBA"/>
</dbReference>
<evidence type="ECO:0000256" key="1">
    <source>
        <dbReference type="ARBA" id="ARBA00005254"/>
    </source>
</evidence>
<dbReference type="Proteomes" id="UP000524237">
    <property type="component" value="Unassembled WGS sequence"/>
</dbReference>
<reference evidence="2 3" key="1">
    <citation type="submission" date="2020-07" db="EMBL/GenBank/DDBJ databases">
        <title>Sequencing the genomes of 1000 actinobacteria strains.</title>
        <authorList>
            <person name="Klenk H.-P."/>
        </authorList>
    </citation>
    <scope>NUCLEOTIDE SEQUENCE [LARGE SCALE GENOMIC DNA]</scope>
    <source>
        <strain evidence="2 3">DSM 23737</strain>
    </source>
</reference>
<gene>
    <name evidence="2" type="ORF">FB555_001335</name>
</gene>
<organism evidence="2 3">
    <name type="scientific">Alpinimonas psychrophila</name>
    <dbReference type="NCBI Taxonomy" id="748908"/>
    <lineage>
        <taxon>Bacteria</taxon>
        <taxon>Bacillati</taxon>
        <taxon>Actinomycetota</taxon>
        <taxon>Actinomycetes</taxon>
        <taxon>Micrococcales</taxon>
        <taxon>Microbacteriaceae</taxon>
        <taxon>Alpinimonas</taxon>
    </lineage>
</organism>
<evidence type="ECO:0000313" key="2">
    <source>
        <dbReference type="EMBL" id="MBA8829232.1"/>
    </source>
</evidence>
<dbReference type="RefSeq" id="WP_182484673.1">
    <property type="nucleotide sequence ID" value="NZ_JACGWU010000003.1"/>
</dbReference>
<dbReference type="PANTHER" id="PTHR43802">
    <property type="entry name" value="ENOYL-COA HYDRATASE"/>
    <property type="match status" value="1"/>
</dbReference>
<dbReference type="InterPro" id="IPR001753">
    <property type="entry name" value="Enoyl-CoA_hydra/iso"/>
</dbReference>
<accession>A0A7W3PP84</accession>
<sequence>MSEKLVTAELTEHVLHITLNRPHKLNAANRQLLAELSDAFGEIDANPEVRVAVVSAVGPHFTAGLDLGDIFGNEGAGEINDGLKIIPDGSTDPWGVQTAAVGKPIVVAVSGICFTLGVELILAADIAVADTTTTFGQIEVSRGILPFGGATTRFPARVGWGNAMRWLLTGDTFDAVEAHRIGLVQELVPAGEHVERALKIARSIAAQAPLAVQATLANARLAARAAEAQSLALLNETLAGLAQTKDFAAGMTAFATRSTPTFEGH</sequence>
<protein>
    <submittedName>
        <fullName evidence="2">Enoyl-CoA hydratase/carnithine racemase</fullName>
    </submittedName>
</protein>